<gene>
    <name evidence="1" type="ORF">ACE1CI_14380</name>
</gene>
<keyword evidence="2" id="KW-1185">Reference proteome</keyword>
<name>A0ABV4XS43_9CYAN</name>
<organism evidence="1 2">
    <name type="scientific">Floridaenema flaviceps BLCC-F50</name>
    <dbReference type="NCBI Taxonomy" id="3153642"/>
    <lineage>
        <taxon>Bacteria</taxon>
        <taxon>Bacillati</taxon>
        <taxon>Cyanobacteriota</taxon>
        <taxon>Cyanophyceae</taxon>
        <taxon>Oscillatoriophycideae</taxon>
        <taxon>Aerosakkonematales</taxon>
        <taxon>Aerosakkonemataceae</taxon>
        <taxon>Floridanema</taxon>
        <taxon>Floridanema flaviceps</taxon>
    </lineage>
</organism>
<proteinExistence type="predicted"/>
<accession>A0ABV4XS43</accession>
<comment type="caution">
    <text evidence="1">The sequence shown here is derived from an EMBL/GenBank/DDBJ whole genome shotgun (WGS) entry which is preliminary data.</text>
</comment>
<protein>
    <submittedName>
        <fullName evidence="1">DUF3288 family protein</fullName>
    </submittedName>
</protein>
<dbReference type="EMBL" id="JBHFNR010000099">
    <property type="protein sequence ID" value="MFB2894093.1"/>
    <property type="molecule type" value="Genomic_DNA"/>
</dbReference>
<dbReference type="InterPro" id="IPR021705">
    <property type="entry name" value="DUF3288"/>
</dbReference>
<evidence type="ECO:0000313" key="1">
    <source>
        <dbReference type="EMBL" id="MFB2894093.1"/>
    </source>
</evidence>
<dbReference type="Proteomes" id="UP001576784">
    <property type="component" value="Unassembled WGS sequence"/>
</dbReference>
<evidence type="ECO:0000313" key="2">
    <source>
        <dbReference type="Proteomes" id="UP001576784"/>
    </source>
</evidence>
<reference evidence="1 2" key="1">
    <citation type="submission" date="2024-09" db="EMBL/GenBank/DDBJ databases">
        <title>Floridaenema gen nov. (Aerosakkonemataceae, Aerosakkonematales ord. nov., Cyanobacteria) from benthic tropical and subtropical fresh waters, with the description of four new species.</title>
        <authorList>
            <person name="Moretto J.A."/>
            <person name="Berthold D.E."/>
            <person name="Lefler F.W."/>
            <person name="Huang I.-S."/>
            <person name="Laughinghouse H. IV."/>
        </authorList>
    </citation>
    <scope>NUCLEOTIDE SEQUENCE [LARGE SCALE GENOMIC DNA]</scope>
    <source>
        <strain evidence="1 2">BLCC-F50</strain>
    </source>
</reference>
<dbReference type="Pfam" id="PF11691">
    <property type="entry name" value="DUF3288"/>
    <property type="match status" value="1"/>
</dbReference>
<sequence length="95" mass="11382">MKNQEQQHPLYKGDREIVDKLLQIQNEPTAYDMAELARLKIRYRGFPGAKDIQDDLEKVLQQWQMDEEKLFEITRQIHAQGMVYKTRDNDSEDWA</sequence>
<dbReference type="RefSeq" id="WP_413263744.1">
    <property type="nucleotide sequence ID" value="NZ_JBHFNR010000099.1"/>
</dbReference>